<evidence type="ECO:0000259" key="2">
    <source>
        <dbReference type="Pfam" id="PF21539"/>
    </source>
</evidence>
<feature type="domain" description="ARC105/Med15 mediator subunit C-terminal" evidence="2">
    <location>
        <begin position="826"/>
        <end position="900"/>
    </location>
</feature>
<dbReference type="EMBL" id="CM003534">
    <property type="protein sequence ID" value="RCV32591.1"/>
    <property type="molecule type" value="Genomic_DNA"/>
</dbReference>
<proteinExistence type="predicted"/>
<protein>
    <recommendedName>
        <fullName evidence="2">ARC105/Med15 mediator subunit C-terminal domain-containing protein</fullName>
    </recommendedName>
</protein>
<evidence type="ECO:0000313" key="3">
    <source>
        <dbReference type="EMBL" id="RCV32591.1"/>
    </source>
</evidence>
<accession>A0A368RR26</accession>
<dbReference type="InterPro" id="IPR044661">
    <property type="entry name" value="MED15a/b/c-like"/>
</dbReference>
<dbReference type="OrthoDB" id="685228at2759"/>
<feature type="region of interest" description="Disordered" evidence="1">
    <location>
        <begin position="448"/>
        <end position="477"/>
    </location>
</feature>
<dbReference type="Pfam" id="PF21539">
    <property type="entry name" value="Med15_C"/>
    <property type="match status" value="1"/>
</dbReference>
<dbReference type="PANTHER" id="PTHR33137:SF42">
    <property type="entry name" value="MEDIATOR COMPLEX SUBUNIT 15 KIX DOMAIN-CONTAINING PROTEIN"/>
    <property type="match status" value="1"/>
</dbReference>
<dbReference type="PANTHER" id="PTHR33137">
    <property type="entry name" value="MEDIATOR OF RNA POLYMERASE II TRANSCRIPTION SUBUNIT 15A-RELATED"/>
    <property type="match status" value="1"/>
</dbReference>
<dbReference type="GO" id="GO:0031490">
    <property type="term" value="F:chromatin DNA binding"/>
    <property type="evidence" value="ECO:0007669"/>
    <property type="project" value="InterPro"/>
</dbReference>
<feature type="compositionally biased region" description="Polar residues" evidence="1">
    <location>
        <begin position="451"/>
        <end position="472"/>
    </location>
</feature>
<sequence>MADGAGRRWQDEVEPELRPSLILQQTVAKIDELFRAKEESPPEGLYEDVANVENEAFMTAKDKIDYLRRVSYMLSRCRNQAQLQAAARRQQHNEMMHQIQLANTVQAIHGCNPSFTAVPQAVPMMASPSRPTFQSPNQHMAHPFASNMQINVNQGPSDMMPMLYHTFNSQPAMVAPMAQSVGQQIMQPIVMQSDNQHPVMQLQPTNIAQCHWENMAQLQGQPIAQPNGHQSYLLSQNVCAYAQHLQPTVQQQYFGINQQPVGLQRYQMLGANVAKTNDGYSGGWNNQQNAGWASGIQSPSTACEQVELKRQTNMESQLMPLAERQITINQQSNAHCPSPQSQARMESAGEVDWREEMVQQIKSLKDAYFLELVELDQNFVLQRLTEEQFKSLPREKVDTYNQMLQKKCYISHVLEFLQLQKSLETYRGKLPVYKKAIHLLLGQGKRKANAEMNTGQESKSCPRQSPPETINLTADKAPFTGGKSYQQKLSADESIDQVRQNVVTTPSAEKKTDSKQLQEVKGPCFSIKSPGALQSSPITDVGLSCVLSLTDKSGVASPNALLKSRSQSSIAHPVVIAVASPCLSTKSTLTSTVDKLGFVAGASSCSSVKSASPSAIAKSGILPVASPSDGDSSSLLHNNGAVNCCNLTPDPPCQTHTPAGQAEDQEHGGAETPVAKRPIDRLVAAVLSSSPAVLRSSVNLIESALREMDSVPSRIQSNSKMKRIFCVTSASELPTFGSTDGSTVTFEFDASDSALSSNRSVKRQKTQNTKDALLDETEAVNSRLIDTVISITSDDREDGAMTMTLVKLSYTAVSLAPSLKLHFATTGNLQPLVMPMTLLIPADYPRSSPVIVEDEGDAQLRTKFSCISVVVDAAFRRELHNLQEPRSLKETAMVWDSCVRRAITEYAYLLGGGTLSSSIEHVRG</sequence>
<gene>
    <name evidence="3" type="ORF">SETIT_7G015400v2</name>
</gene>
<reference evidence="3" key="2">
    <citation type="submission" date="2015-07" db="EMBL/GenBank/DDBJ databases">
        <authorList>
            <person name="Noorani M."/>
        </authorList>
    </citation>
    <scope>NUCLEOTIDE SEQUENCE</scope>
    <source>
        <strain evidence="3">Yugu1</strain>
    </source>
</reference>
<dbReference type="AlphaFoldDB" id="A0A368RR26"/>
<evidence type="ECO:0000256" key="1">
    <source>
        <dbReference type="SAM" id="MobiDB-lite"/>
    </source>
</evidence>
<reference evidence="3" key="1">
    <citation type="journal article" date="2012" name="Nat. Biotechnol.">
        <title>Reference genome sequence of the model plant Setaria.</title>
        <authorList>
            <person name="Bennetzen J.L."/>
            <person name="Schmutz J."/>
            <person name="Wang H."/>
            <person name="Percifield R."/>
            <person name="Hawkins J."/>
            <person name="Pontaroli A.C."/>
            <person name="Estep M."/>
            <person name="Feng L."/>
            <person name="Vaughn J.N."/>
            <person name="Grimwood J."/>
            <person name="Jenkins J."/>
            <person name="Barry K."/>
            <person name="Lindquist E."/>
            <person name="Hellsten U."/>
            <person name="Deshpande S."/>
            <person name="Wang X."/>
            <person name="Wu X."/>
            <person name="Mitros T."/>
            <person name="Triplett J."/>
            <person name="Yang X."/>
            <person name="Ye C.Y."/>
            <person name="Mauro-Herrera M."/>
            <person name="Wang L."/>
            <person name="Li P."/>
            <person name="Sharma M."/>
            <person name="Sharma R."/>
            <person name="Ronald P.C."/>
            <person name="Panaud O."/>
            <person name="Kellogg E.A."/>
            <person name="Brutnell T.P."/>
            <person name="Doust A.N."/>
            <person name="Tuskan G.A."/>
            <person name="Rokhsar D."/>
            <person name="Devos K.M."/>
        </authorList>
    </citation>
    <scope>NUCLEOTIDE SEQUENCE [LARGE SCALE GENOMIC DNA]</scope>
    <source>
        <strain evidence="3">Yugu1</strain>
    </source>
</reference>
<organism evidence="3">
    <name type="scientific">Setaria italica</name>
    <name type="common">Foxtail millet</name>
    <name type="synonym">Panicum italicum</name>
    <dbReference type="NCBI Taxonomy" id="4555"/>
    <lineage>
        <taxon>Eukaryota</taxon>
        <taxon>Viridiplantae</taxon>
        <taxon>Streptophyta</taxon>
        <taxon>Embryophyta</taxon>
        <taxon>Tracheophyta</taxon>
        <taxon>Spermatophyta</taxon>
        <taxon>Magnoliopsida</taxon>
        <taxon>Liliopsida</taxon>
        <taxon>Poales</taxon>
        <taxon>Poaceae</taxon>
        <taxon>PACMAD clade</taxon>
        <taxon>Panicoideae</taxon>
        <taxon>Panicodae</taxon>
        <taxon>Paniceae</taxon>
        <taxon>Cenchrinae</taxon>
        <taxon>Setaria</taxon>
    </lineage>
</organism>
<name>A0A368RR26_SETIT</name>
<dbReference type="InterPro" id="IPR048386">
    <property type="entry name" value="Med15_C"/>
</dbReference>
<dbReference type="GO" id="GO:0003713">
    <property type="term" value="F:transcription coactivator activity"/>
    <property type="evidence" value="ECO:0007669"/>
    <property type="project" value="InterPro"/>
</dbReference>